<feature type="chain" id="PRO_5039499222" description="Exo-alpha-sialidase" evidence="2">
    <location>
        <begin position="24"/>
        <end position="633"/>
    </location>
</feature>
<reference evidence="3" key="2">
    <citation type="submission" date="2021-04" db="EMBL/GenBank/DDBJ databases">
        <authorList>
            <person name="Gilroy R."/>
        </authorList>
    </citation>
    <scope>NUCLEOTIDE SEQUENCE</scope>
    <source>
        <strain evidence="3">5134</strain>
    </source>
</reference>
<gene>
    <name evidence="3" type="ORF">H9828_04455</name>
</gene>
<dbReference type="EMBL" id="DXDA01000036">
    <property type="protein sequence ID" value="HIY68650.1"/>
    <property type="molecule type" value="Genomic_DNA"/>
</dbReference>
<dbReference type="Proteomes" id="UP000886844">
    <property type="component" value="Unassembled WGS sequence"/>
</dbReference>
<dbReference type="CDD" id="cd00241">
    <property type="entry name" value="DOMON_like"/>
    <property type="match status" value="1"/>
</dbReference>
<keyword evidence="2" id="KW-0732">Signal</keyword>
<dbReference type="AlphaFoldDB" id="A0A9D1YZZ9"/>
<dbReference type="Gene3D" id="2.60.40.1190">
    <property type="match status" value="1"/>
</dbReference>
<dbReference type="SUPFAM" id="SSF50939">
    <property type="entry name" value="Sialidases"/>
    <property type="match status" value="1"/>
</dbReference>
<evidence type="ECO:0000256" key="2">
    <source>
        <dbReference type="SAM" id="SignalP"/>
    </source>
</evidence>
<organism evidence="3 4">
    <name type="scientific">Candidatus Alistipes intestinigallinarum</name>
    <dbReference type="NCBI Taxonomy" id="2838440"/>
    <lineage>
        <taxon>Bacteria</taxon>
        <taxon>Pseudomonadati</taxon>
        <taxon>Bacteroidota</taxon>
        <taxon>Bacteroidia</taxon>
        <taxon>Bacteroidales</taxon>
        <taxon>Rikenellaceae</taxon>
        <taxon>Alistipes</taxon>
    </lineage>
</organism>
<comment type="caution">
    <text evidence="3">The sequence shown here is derived from an EMBL/GenBank/DDBJ whole genome shotgun (WGS) entry which is preliminary data.</text>
</comment>
<feature type="region of interest" description="Disordered" evidence="1">
    <location>
        <begin position="595"/>
        <end position="633"/>
    </location>
</feature>
<evidence type="ECO:0000256" key="1">
    <source>
        <dbReference type="SAM" id="MobiDB-lite"/>
    </source>
</evidence>
<evidence type="ECO:0000313" key="3">
    <source>
        <dbReference type="EMBL" id="HIY68650.1"/>
    </source>
</evidence>
<dbReference type="InterPro" id="IPR036278">
    <property type="entry name" value="Sialidase_sf"/>
</dbReference>
<dbReference type="PROSITE" id="PS51257">
    <property type="entry name" value="PROKAR_LIPOPROTEIN"/>
    <property type="match status" value="1"/>
</dbReference>
<sequence>MKYNRLINRIFFSGLLLAWVACAKPSADEHPNPRPGTNSDPEPVDTEITSIQELNTGEGFLNSHANEWQNSLLEMNYRSFITLESPLLSAVNARYPRIKKMQDGSYLLIYQQGLTAHDVYYARSNNLTSWQNAEEQLFAKTDMNQYESNVADRVLFSSADAIVLDNGDVLAFASFRLNKGYLLNPLNNGIMMRRSTDNGRTWSPTEVIYRGTTWEPSALQLSSKEVHLYFTDADPLTGNSGTSLLRSTDRGATWTAVGKIIRQKAGVATDGSGQTIFTDQMPVPIQLNGSERIAVAFESRFGRTGTSEDRYHLGLAYTSDNWAAGPPAGEEDGPAERQSNLFLDEAAPYLRQFRSGETVLSCNINYLFNMRIGDAKAWEFGQPMQAFPGRGSWGSVELIDNHTLVGVYPEAFSQTIDGTQTDCARIQLAKFVLNHRINATQFTPEIIGSSKGWTHVQDALFIGSVSEAQAVFRFAYDSENLYCLVERLDKNLSGADGLDLLIQSGNATGDPLLVKISPDAANGTLVCDDPDLQMAANVLGTFDETENDRGYVVVVAIPRSKLNTTMDRILFNAILHDAAGDDTFSGLTTSNYEKWLPVELKEPSEPQPEPEPGDNDNGQGPQWDNGEEINPWN</sequence>
<dbReference type="Gene3D" id="2.120.10.10">
    <property type="match status" value="1"/>
</dbReference>
<reference evidence="3" key="1">
    <citation type="journal article" date="2021" name="PeerJ">
        <title>Extensive microbial diversity within the chicken gut microbiome revealed by metagenomics and culture.</title>
        <authorList>
            <person name="Gilroy R."/>
            <person name="Ravi A."/>
            <person name="Getino M."/>
            <person name="Pursley I."/>
            <person name="Horton D.L."/>
            <person name="Alikhan N.F."/>
            <person name="Baker D."/>
            <person name="Gharbi K."/>
            <person name="Hall N."/>
            <person name="Watson M."/>
            <person name="Adriaenssens E.M."/>
            <person name="Foster-Nyarko E."/>
            <person name="Jarju S."/>
            <person name="Secka A."/>
            <person name="Antonio M."/>
            <person name="Oren A."/>
            <person name="Chaudhuri R.R."/>
            <person name="La Ragione R."/>
            <person name="Hildebrand F."/>
            <person name="Pallen M.J."/>
        </authorList>
    </citation>
    <scope>NUCLEOTIDE SEQUENCE</scope>
    <source>
        <strain evidence="3">5134</strain>
    </source>
</reference>
<dbReference type="SUPFAM" id="SSF49344">
    <property type="entry name" value="CBD9-like"/>
    <property type="match status" value="1"/>
</dbReference>
<name>A0A9D1YZZ9_9BACT</name>
<accession>A0A9D1YZZ9</accession>
<dbReference type="CDD" id="cd15482">
    <property type="entry name" value="Sialidase_non-viral"/>
    <property type="match status" value="1"/>
</dbReference>
<evidence type="ECO:0008006" key="5">
    <source>
        <dbReference type="Google" id="ProtNLM"/>
    </source>
</evidence>
<protein>
    <recommendedName>
        <fullName evidence="5">Exo-alpha-sialidase</fullName>
    </recommendedName>
</protein>
<feature type="signal peptide" evidence="2">
    <location>
        <begin position="1"/>
        <end position="23"/>
    </location>
</feature>
<evidence type="ECO:0000313" key="4">
    <source>
        <dbReference type="Proteomes" id="UP000886844"/>
    </source>
</evidence>
<proteinExistence type="predicted"/>